<dbReference type="InterPro" id="IPR016024">
    <property type="entry name" value="ARM-type_fold"/>
</dbReference>
<comment type="catalytic activity">
    <reaction evidence="1 3">
        <text>S-ubiquitinyl-[E2 ubiquitin-conjugating enzyme]-L-cysteine + [acceptor protein]-L-lysine = [E2 ubiquitin-conjugating enzyme]-L-cysteine + N(6)-ubiquitinyl-[acceptor protein]-L-lysine.</text>
        <dbReference type="EC" id="2.3.2.26"/>
    </reaction>
</comment>
<dbReference type="OrthoDB" id="412600at2759"/>
<dbReference type="EC" id="2.3.2.26" evidence="3"/>
<feature type="domain" description="E3 ubiquitin-protein ligase TRIP12-like TPR repeats" evidence="4">
    <location>
        <begin position="14"/>
        <end position="131"/>
    </location>
</feature>
<dbReference type="InterPro" id="IPR045322">
    <property type="entry name" value="HECTD1/TRIP12-like"/>
</dbReference>
<dbReference type="Gene3D" id="1.25.10.10">
    <property type="entry name" value="Leucine-rich Repeat Variant"/>
    <property type="match status" value="1"/>
</dbReference>
<dbReference type="GO" id="GO:0070534">
    <property type="term" value="P:protein K63-linked ubiquitination"/>
    <property type="evidence" value="ECO:0007669"/>
    <property type="project" value="TreeGrafter"/>
</dbReference>
<organism evidence="5 6">
    <name type="scientific">Amphibalanus amphitrite</name>
    <name type="common">Striped barnacle</name>
    <name type="synonym">Balanus amphitrite</name>
    <dbReference type="NCBI Taxonomy" id="1232801"/>
    <lineage>
        <taxon>Eukaryota</taxon>
        <taxon>Metazoa</taxon>
        <taxon>Ecdysozoa</taxon>
        <taxon>Arthropoda</taxon>
        <taxon>Crustacea</taxon>
        <taxon>Multicrustacea</taxon>
        <taxon>Cirripedia</taxon>
        <taxon>Thoracica</taxon>
        <taxon>Thoracicalcarea</taxon>
        <taxon>Balanomorpha</taxon>
        <taxon>Balanoidea</taxon>
        <taxon>Balanidae</taxon>
        <taxon>Amphibalaninae</taxon>
        <taxon>Amphibalanus</taxon>
    </lineage>
</organism>
<gene>
    <name evidence="5" type="primary">Hectd1</name>
    <name evidence="5" type="ORF">FJT64_013340</name>
</gene>
<keyword evidence="3" id="KW-0833">Ubl conjugation pathway</keyword>
<comment type="function">
    <text evidence="3">E3 ubiquitin-protein ligase which accepts ubiquitin from an E2 ubiquitin-conjugating enzyme in the form of a thioester and then directly transfers the ubiquitin to targeted substrates.</text>
</comment>
<comment type="caution">
    <text evidence="5">The sequence shown here is derived from an EMBL/GenBank/DDBJ whole genome shotgun (WGS) entry which is preliminary data.</text>
</comment>
<proteinExistence type="inferred from homology"/>
<reference evidence="5 6" key="1">
    <citation type="submission" date="2019-07" db="EMBL/GenBank/DDBJ databases">
        <title>Draft genome assembly of a fouling barnacle, Amphibalanus amphitrite (Darwin, 1854): The first reference genome for Thecostraca.</title>
        <authorList>
            <person name="Kim W."/>
        </authorList>
    </citation>
    <scope>NUCLEOTIDE SEQUENCE [LARGE SCALE GENOMIC DNA]</scope>
    <source>
        <strain evidence="5">SNU_AA5</strain>
        <tissue evidence="5">Soma without cirri and trophi</tissue>
    </source>
</reference>
<dbReference type="Pfam" id="PF25579">
    <property type="entry name" value="TPR_TRIP12_N"/>
    <property type="match status" value="1"/>
</dbReference>
<evidence type="ECO:0000313" key="5">
    <source>
        <dbReference type="EMBL" id="KAF0288270.1"/>
    </source>
</evidence>
<dbReference type="FunFam" id="1.25.10.10:FF:001133">
    <property type="entry name" value="Hectd1 protein"/>
    <property type="match status" value="1"/>
</dbReference>
<evidence type="ECO:0000313" key="6">
    <source>
        <dbReference type="Proteomes" id="UP000440578"/>
    </source>
</evidence>
<dbReference type="InterPro" id="IPR011989">
    <property type="entry name" value="ARM-like"/>
</dbReference>
<sequence>MADVDPETLLEWLSMGQGEERDLQLIALEQLCMLLLMSDNVDRCFESCPPRTFLPALCRIFLDECAPDNVLEVTARAITYYLDVSAECTRRIVSVDGAVKAMCNRLVVAELTSRSSKDLAEQCIKVLELVCTREAGAVFEAGGLSCVLSFVRDNGHLIHKDTLHSAMAVVSRLCTKMEPQDGALPCCVDSLSTLLKHDDQHVSTEMGGMGWDGIWDGVGRVGTRHNKKRWDKNKNETHFRGI</sequence>
<dbReference type="GO" id="GO:0016607">
    <property type="term" value="C:nuclear speck"/>
    <property type="evidence" value="ECO:0007669"/>
    <property type="project" value="TreeGrafter"/>
</dbReference>
<keyword evidence="2 3" id="KW-0808">Transferase</keyword>
<comment type="similarity">
    <text evidence="3">Belongs to the UPL family. K-HECT subfamily.</text>
</comment>
<evidence type="ECO:0000256" key="2">
    <source>
        <dbReference type="ARBA" id="ARBA00022679"/>
    </source>
</evidence>
<dbReference type="Proteomes" id="UP000440578">
    <property type="component" value="Unassembled WGS sequence"/>
</dbReference>
<dbReference type="SUPFAM" id="SSF48371">
    <property type="entry name" value="ARM repeat"/>
    <property type="match status" value="1"/>
</dbReference>
<dbReference type="InterPro" id="IPR057948">
    <property type="entry name" value="TPR_TRIP12_N"/>
</dbReference>
<dbReference type="UniPathway" id="UPA00143"/>
<accession>A0A6A4VAN2</accession>
<dbReference type="PANTHER" id="PTHR45670">
    <property type="entry name" value="E3 UBIQUITIN-PROTEIN LIGASE TRIP12"/>
    <property type="match status" value="1"/>
</dbReference>
<evidence type="ECO:0000256" key="3">
    <source>
        <dbReference type="RuleBase" id="RU369009"/>
    </source>
</evidence>
<protein>
    <recommendedName>
        <fullName evidence="3">E3 ubiquitin-protein ligase</fullName>
        <ecNumber evidence="3">2.3.2.26</ecNumber>
    </recommendedName>
</protein>
<dbReference type="EMBL" id="VIIS01002120">
    <property type="protein sequence ID" value="KAF0288270.1"/>
    <property type="molecule type" value="Genomic_DNA"/>
</dbReference>
<comment type="pathway">
    <text evidence="3">Protein modification; protein ubiquitination.</text>
</comment>
<dbReference type="GO" id="GO:0043161">
    <property type="term" value="P:proteasome-mediated ubiquitin-dependent protein catabolic process"/>
    <property type="evidence" value="ECO:0007669"/>
    <property type="project" value="TreeGrafter"/>
</dbReference>
<evidence type="ECO:0000256" key="1">
    <source>
        <dbReference type="ARBA" id="ARBA00000885"/>
    </source>
</evidence>
<dbReference type="GO" id="GO:0061630">
    <property type="term" value="F:ubiquitin protein ligase activity"/>
    <property type="evidence" value="ECO:0007669"/>
    <property type="project" value="UniProtKB-UniRule"/>
</dbReference>
<keyword evidence="6" id="KW-1185">Reference proteome</keyword>
<evidence type="ECO:0000259" key="4">
    <source>
        <dbReference type="Pfam" id="PF25579"/>
    </source>
</evidence>
<name>A0A6A4VAN2_AMPAM</name>
<dbReference type="AlphaFoldDB" id="A0A6A4VAN2"/>
<dbReference type="PANTHER" id="PTHR45670:SF1">
    <property type="entry name" value="E3 UBIQUITIN-PROTEIN LIGASE HECTD1"/>
    <property type="match status" value="1"/>
</dbReference>